<protein>
    <submittedName>
        <fullName evidence="7">Amino acid transporter</fullName>
    </submittedName>
</protein>
<dbReference type="GO" id="GO:0022857">
    <property type="term" value="F:transmembrane transporter activity"/>
    <property type="evidence" value="ECO:0007669"/>
    <property type="project" value="InterPro"/>
</dbReference>
<dbReference type="InterPro" id="IPR050367">
    <property type="entry name" value="APC_superfamily"/>
</dbReference>
<dbReference type="GO" id="GO:0005886">
    <property type="term" value="C:plasma membrane"/>
    <property type="evidence" value="ECO:0007669"/>
    <property type="project" value="UniProtKB-SubCell"/>
</dbReference>
<dbReference type="EMBL" id="FNSN01000003">
    <property type="protein sequence ID" value="SEB74321.1"/>
    <property type="molecule type" value="Genomic_DNA"/>
</dbReference>
<evidence type="ECO:0000256" key="1">
    <source>
        <dbReference type="ARBA" id="ARBA00004651"/>
    </source>
</evidence>
<dbReference type="RefSeq" id="WP_066211695.1">
    <property type="nucleotide sequence ID" value="NZ_FNSN01000003.1"/>
</dbReference>
<accession>A0A1H4LUE8</accession>
<feature type="transmembrane region" description="Helical" evidence="6">
    <location>
        <begin position="60"/>
        <end position="79"/>
    </location>
</feature>
<comment type="subcellular location">
    <subcellularLocation>
        <location evidence="1">Cell membrane</location>
        <topology evidence="1">Multi-pass membrane protein</topology>
    </subcellularLocation>
</comment>
<evidence type="ECO:0000256" key="6">
    <source>
        <dbReference type="SAM" id="Phobius"/>
    </source>
</evidence>
<feature type="transmembrane region" description="Helical" evidence="6">
    <location>
        <begin position="100"/>
        <end position="123"/>
    </location>
</feature>
<keyword evidence="5 6" id="KW-0472">Membrane</keyword>
<name>A0A1H4LUE8_9MICC</name>
<dbReference type="PANTHER" id="PTHR42770">
    <property type="entry name" value="AMINO ACID TRANSPORTER-RELATED"/>
    <property type="match status" value="1"/>
</dbReference>
<proteinExistence type="predicted"/>
<evidence type="ECO:0000256" key="5">
    <source>
        <dbReference type="ARBA" id="ARBA00023136"/>
    </source>
</evidence>
<feature type="transmembrane region" description="Helical" evidence="6">
    <location>
        <begin position="225"/>
        <end position="243"/>
    </location>
</feature>
<feature type="transmembrane region" description="Helical" evidence="6">
    <location>
        <begin position="391"/>
        <end position="410"/>
    </location>
</feature>
<dbReference type="Pfam" id="PF13520">
    <property type="entry name" value="AA_permease_2"/>
    <property type="match status" value="1"/>
</dbReference>
<sequence length="495" mass="52312">MSRQGITDGGPSSAVAVSPKGLRAGILDLGDLTMLGMASTAPVFALSVTLGLIVSRVGDFAPLALLLGFAPVLLVALAFRELNAREPDCGTSFTWVRRAFGPYSGWAAGFATAVASVVVLVNLGHVAAQYLWALISRGSWEVSPWLTVPTALVIMAGMCWVNSRGIRMGENVQRTLTYVQYIALGVLAIALVVGVVRDGSAEVFHWGWFDLGAALQDPSRLGQGVLLAIFLFWGWDTCFSLNEESDDPARTPGRGALLSTVALVLIYLALTVLLMMFASTDTNGIGLGNPDNSGDVMGALRETALGPWGWVVLVSLLGSILSGAQATVLPVTRSLLAMGRQGALPARLGSVEPVTQAPRTVSWVVFGAAGVYYLVLTFLGANVMIDSANAVTVFIAFYYAVTAFACVWTFRHTLRDSARNLWLRGILPLLGGVLLTVAFVSGIVQWAKPEFSQTAAGGVGGILLVVLVLAVLGIGLLLWARFSSATRAYFTSRVS</sequence>
<dbReference type="Proteomes" id="UP000182652">
    <property type="component" value="Unassembled WGS sequence"/>
</dbReference>
<evidence type="ECO:0000313" key="7">
    <source>
        <dbReference type="EMBL" id="SEB74321.1"/>
    </source>
</evidence>
<evidence type="ECO:0000256" key="2">
    <source>
        <dbReference type="ARBA" id="ARBA00022475"/>
    </source>
</evidence>
<keyword evidence="4 6" id="KW-1133">Transmembrane helix</keyword>
<feature type="transmembrane region" description="Helical" evidence="6">
    <location>
        <begin position="363"/>
        <end position="385"/>
    </location>
</feature>
<feature type="transmembrane region" description="Helical" evidence="6">
    <location>
        <begin position="32"/>
        <end position="54"/>
    </location>
</feature>
<feature type="transmembrane region" description="Helical" evidence="6">
    <location>
        <begin position="308"/>
        <end position="331"/>
    </location>
</feature>
<evidence type="ECO:0000256" key="4">
    <source>
        <dbReference type="ARBA" id="ARBA00022989"/>
    </source>
</evidence>
<gene>
    <name evidence="7" type="ORF">SAMN04489745_1128</name>
</gene>
<evidence type="ECO:0000313" key="8">
    <source>
        <dbReference type="Proteomes" id="UP000182652"/>
    </source>
</evidence>
<dbReference type="AlphaFoldDB" id="A0A1H4LUE8"/>
<keyword evidence="8" id="KW-1185">Reference proteome</keyword>
<dbReference type="STRING" id="156980.SAMN04489745_1128"/>
<dbReference type="PIRSF" id="PIRSF006060">
    <property type="entry name" value="AA_transporter"/>
    <property type="match status" value="1"/>
</dbReference>
<reference evidence="7 8" key="1">
    <citation type="submission" date="2016-10" db="EMBL/GenBank/DDBJ databases">
        <authorList>
            <person name="de Groot N.N."/>
        </authorList>
    </citation>
    <scope>NUCLEOTIDE SEQUENCE [LARGE SCALE GENOMIC DNA]</scope>
    <source>
        <strain evidence="7 8">DSM 10495</strain>
    </source>
</reference>
<dbReference type="PANTHER" id="PTHR42770:SF7">
    <property type="entry name" value="MEMBRANE PROTEIN"/>
    <property type="match status" value="1"/>
</dbReference>
<dbReference type="InterPro" id="IPR002293">
    <property type="entry name" value="AA/rel_permease1"/>
</dbReference>
<feature type="transmembrane region" description="Helical" evidence="6">
    <location>
        <begin position="143"/>
        <end position="163"/>
    </location>
</feature>
<organism evidence="7 8">
    <name type="scientific">Arthrobacter woluwensis</name>
    <dbReference type="NCBI Taxonomy" id="156980"/>
    <lineage>
        <taxon>Bacteria</taxon>
        <taxon>Bacillati</taxon>
        <taxon>Actinomycetota</taxon>
        <taxon>Actinomycetes</taxon>
        <taxon>Micrococcales</taxon>
        <taxon>Micrococcaceae</taxon>
        <taxon>Arthrobacter</taxon>
    </lineage>
</organism>
<dbReference type="Gene3D" id="1.20.1740.10">
    <property type="entry name" value="Amino acid/polyamine transporter I"/>
    <property type="match status" value="1"/>
</dbReference>
<feature type="transmembrane region" description="Helical" evidence="6">
    <location>
        <begin position="255"/>
        <end position="278"/>
    </location>
</feature>
<feature type="transmembrane region" description="Helical" evidence="6">
    <location>
        <begin position="459"/>
        <end position="480"/>
    </location>
</feature>
<feature type="transmembrane region" description="Helical" evidence="6">
    <location>
        <begin position="175"/>
        <end position="196"/>
    </location>
</feature>
<evidence type="ECO:0000256" key="3">
    <source>
        <dbReference type="ARBA" id="ARBA00022692"/>
    </source>
</evidence>
<keyword evidence="2" id="KW-1003">Cell membrane</keyword>
<keyword evidence="3 6" id="KW-0812">Transmembrane</keyword>
<feature type="transmembrane region" description="Helical" evidence="6">
    <location>
        <begin position="422"/>
        <end position="447"/>
    </location>
</feature>